<feature type="domain" description="DUF5627" evidence="3">
    <location>
        <begin position="198"/>
        <end position="341"/>
    </location>
</feature>
<evidence type="ECO:0008006" key="10">
    <source>
        <dbReference type="Google" id="ProtNLM"/>
    </source>
</evidence>
<dbReference type="Proteomes" id="UP000182367">
    <property type="component" value="Unassembled WGS sequence"/>
</dbReference>
<evidence type="ECO:0000313" key="5">
    <source>
        <dbReference type="EMBL" id="OCB68699.1"/>
    </source>
</evidence>
<accession>A0A1B9DGC7</accession>
<dbReference type="InterPro" id="IPR040580">
    <property type="entry name" value="DUF5627"/>
</dbReference>
<reference evidence="4 9" key="4">
    <citation type="submission" date="2019-07" db="EMBL/GenBank/DDBJ databases">
        <title>Whole genome shotgun sequence of Flavobacterium glycines NBRC 105008.</title>
        <authorList>
            <person name="Hosoyama A."/>
            <person name="Uohara A."/>
            <person name="Ohji S."/>
            <person name="Ichikawa N."/>
        </authorList>
    </citation>
    <scope>NUCLEOTIDE SEQUENCE [LARGE SCALE GENOMIC DNA]</scope>
    <source>
        <strain evidence="4 9">NBRC 105008</strain>
    </source>
</reference>
<evidence type="ECO:0000313" key="6">
    <source>
        <dbReference type="EMBL" id="SDJ65113.1"/>
    </source>
</evidence>
<dbReference type="Pfam" id="PF18620">
    <property type="entry name" value="DUF5627"/>
    <property type="match status" value="1"/>
</dbReference>
<evidence type="ECO:0000313" key="9">
    <source>
        <dbReference type="Proteomes" id="UP000321579"/>
    </source>
</evidence>
<gene>
    <name evidence="5" type="ORF">FBGL_16035</name>
    <name evidence="4" type="ORF">FGL01_21760</name>
    <name evidence="6" type="ORF">SAMN05192550_2514</name>
</gene>
<dbReference type="AlphaFoldDB" id="A0A1B9DGC7"/>
<proteinExistence type="predicted"/>
<evidence type="ECO:0000256" key="1">
    <source>
        <dbReference type="SAM" id="SignalP"/>
    </source>
</evidence>
<reference evidence="7" key="1">
    <citation type="submission" date="2016-03" db="EMBL/GenBank/DDBJ databases">
        <title>Draft genome sequence of Paenibacillus glacialis DSM 22343.</title>
        <authorList>
            <person name="Shin S.-K."/>
            <person name="Yi H."/>
        </authorList>
    </citation>
    <scope>NUCLEOTIDE SEQUENCE [LARGE SCALE GENOMIC DNA]</scope>
    <source>
        <strain evidence="7">NBRC 105008</strain>
    </source>
</reference>
<dbReference type="Gene3D" id="2.60.40.1740">
    <property type="entry name" value="hypothetical protein (bacova_03559)"/>
    <property type="match status" value="1"/>
</dbReference>
<feature type="domain" description="BT-3987-like N-terminal" evidence="2">
    <location>
        <begin position="29"/>
        <end position="158"/>
    </location>
</feature>
<evidence type="ECO:0000259" key="3">
    <source>
        <dbReference type="Pfam" id="PF18620"/>
    </source>
</evidence>
<dbReference type="InterPro" id="IPR013728">
    <property type="entry name" value="BT_3987-like_N"/>
</dbReference>
<dbReference type="EMBL" id="LVEO01000030">
    <property type="protein sequence ID" value="OCB68699.1"/>
    <property type="molecule type" value="Genomic_DNA"/>
</dbReference>
<keyword evidence="8" id="KW-1185">Reference proteome</keyword>
<dbReference type="EMBL" id="BJVF01000004">
    <property type="protein sequence ID" value="GEL11437.1"/>
    <property type="molecule type" value="Genomic_DNA"/>
</dbReference>
<comment type="caution">
    <text evidence="5">The sequence shown here is derived from an EMBL/GenBank/DDBJ whole genome shotgun (WGS) entry which is preliminary data.</text>
</comment>
<evidence type="ECO:0000313" key="7">
    <source>
        <dbReference type="Proteomes" id="UP000093226"/>
    </source>
</evidence>
<dbReference type="OrthoDB" id="1041979at2"/>
<name>A0A1B9DGC7_9FLAO</name>
<reference evidence="6 8" key="3">
    <citation type="submission" date="2016-10" db="EMBL/GenBank/DDBJ databases">
        <authorList>
            <person name="Varghese N."/>
            <person name="Submissions S."/>
        </authorList>
    </citation>
    <scope>NUCLEOTIDE SEQUENCE [LARGE SCALE GENOMIC DNA]</scope>
    <source>
        <strain evidence="6 8">Gm-149</strain>
    </source>
</reference>
<dbReference type="STRING" id="551990.SAMN05192550_2514"/>
<dbReference type="Proteomes" id="UP000093226">
    <property type="component" value="Unassembled WGS sequence"/>
</dbReference>
<feature type="chain" id="PRO_5044556018" description="Adhesin" evidence="1">
    <location>
        <begin position="19"/>
        <end position="352"/>
    </location>
</feature>
<keyword evidence="1" id="KW-0732">Signal</keyword>
<organism evidence="5 7">
    <name type="scientific">Flavobacterium glycines</name>
    <dbReference type="NCBI Taxonomy" id="551990"/>
    <lineage>
        <taxon>Bacteria</taxon>
        <taxon>Pseudomonadati</taxon>
        <taxon>Bacteroidota</taxon>
        <taxon>Flavobacteriia</taxon>
        <taxon>Flavobacteriales</taxon>
        <taxon>Flavobacteriaceae</taxon>
        <taxon>Flavobacterium</taxon>
    </lineage>
</organism>
<reference evidence="5" key="2">
    <citation type="submission" date="2016-03" db="EMBL/GenBank/DDBJ databases">
        <authorList>
            <person name="Ploux O."/>
        </authorList>
    </citation>
    <scope>NUCLEOTIDE SEQUENCE</scope>
    <source>
        <strain evidence="5">NBRC 105008</strain>
    </source>
</reference>
<dbReference type="RefSeq" id="WP_066330127.1">
    <property type="nucleotide sequence ID" value="NZ_BJVF01000004.1"/>
</dbReference>
<dbReference type="PROSITE" id="PS51257">
    <property type="entry name" value="PROKAR_LIPOPROTEIN"/>
    <property type="match status" value="1"/>
</dbReference>
<evidence type="ECO:0000313" key="4">
    <source>
        <dbReference type="EMBL" id="GEL11437.1"/>
    </source>
</evidence>
<feature type="signal peptide" evidence="1">
    <location>
        <begin position="1"/>
        <end position="18"/>
    </location>
</feature>
<dbReference type="Proteomes" id="UP000321579">
    <property type="component" value="Unassembled WGS sequence"/>
</dbReference>
<dbReference type="Gene3D" id="2.40.128.420">
    <property type="match status" value="1"/>
</dbReference>
<sequence>MKKLILFLLILISITGCENDPISFPDYDYSAVYFPYQYPVRTITLGEDIFDNSLDLEHKCKIMATLSGVYENKKDVVIDFVVADTIPNRFNFAGTSPLRAIRPMPHNYYTLASNQIVINKGQISGGVEVQLTDAFFNDPLSLQNNYVIPLLMTTVVNADTILHGKPVIAGTQPRRLNTLKWDVLSKDYVLYAVKYINPWHGYYLRRGKDVFTGNLNTTIVRHPVDVQTYDAATSNVATWLVQLTTGSLKLLKFPVALKDAGGASYTCTLDITFDDNGNCVIVSSDPATFTATGTGKFVKKGEKNSFGNVDRDVLYLDYTINHPGKGITTQTKDTLVMRNRGVVKETFNFIAQ</sequence>
<dbReference type="EMBL" id="FNEO01000005">
    <property type="protein sequence ID" value="SDJ65113.1"/>
    <property type="molecule type" value="Genomic_DNA"/>
</dbReference>
<evidence type="ECO:0000313" key="8">
    <source>
        <dbReference type="Proteomes" id="UP000182367"/>
    </source>
</evidence>
<dbReference type="Pfam" id="PF08522">
    <property type="entry name" value="BT_3987-like_N"/>
    <property type="match status" value="1"/>
</dbReference>
<evidence type="ECO:0000259" key="2">
    <source>
        <dbReference type="Pfam" id="PF08522"/>
    </source>
</evidence>
<protein>
    <recommendedName>
        <fullName evidence="10">Adhesin</fullName>
    </recommendedName>
</protein>